<dbReference type="AlphaFoldDB" id="A0A5J9TZE5"/>
<proteinExistence type="predicted"/>
<evidence type="ECO:0000313" key="1">
    <source>
        <dbReference type="EMBL" id="TVU16753.1"/>
    </source>
</evidence>
<dbReference type="EMBL" id="RWGY01000030">
    <property type="protein sequence ID" value="TVU16753.1"/>
    <property type="molecule type" value="Genomic_DNA"/>
</dbReference>
<name>A0A5J9TZE5_9POAL</name>
<organism evidence="1 2">
    <name type="scientific">Eragrostis curvula</name>
    <name type="common">weeping love grass</name>
    <dbReference type="NCBI Taxonomy" id="38414"/>
    <lineage>
        <taxon>Eukaryota</taxon>
        <taxon>Viridiplantae</taxon>
        <taxon>Streptophyta</taxon>
        <taxon>Embryophyta</taxon>
        <taxon>Tracheophyta</taxon>
        <taxon>Spermatophyta</taxon>
        <taxon>Magnoliopsida</taxon>
        <taxon>Liliopsida</taxon>
        <taxon>Poales</taxon>
        <taxon>Poaceae</taxon>
        <taxon>PACMAD clade</taxon>
        <taxon>Chloridoideae</taxon>
        <taxon>Eragrostideae</taxon>
        <taxon>Eragrostidinae</taxon>
        <taxon>Eragrostis</taxon>
    </lineage>
</organism>
<comment type="caution">
    <text evidence="1">The sequence shown here is derived from an EMBL/GenBank/DDBJ whole genome shotgun (WGS) entry which is preliminary data.</text>
</comment>
<protein>
    <recommendedName>
        <fullName evidence="3">SPARK domain-containing protein</fullName>
    </recommendedName>
</protein>
<evidence type="ECO:0008006" key="3">
    <source>
        <dbReference type="Google" id="ProtNLM"/>
    </source>
</evidence>
<reference evidence="1 2" key="1">
    <citation type="journal article" date="2019" name="Sci. Rep.">
        <title>A high-quality genome of Eragrostis curvula grass provides insights into Poaceae evolution and supports new strategies to enhance forage quality.</title>
        <authorList>
            <person name="Carballo J."/>
            <person name="Santos B.A.C.M."/>
            <person name="Zappacosta D."/>
            <person name="Garbus I."/>
            <person name="Selva J.P."/>
            <person name="Gallo C.A."/>
            <person name="Diaz A."/>
            <person name="Albertini E."/>
            <person name="Caccamo M."/>
            <person name="Echenique V."/>
        </authorList>
    </citation>
    <scope>NUCLEOTIDE SEQUENCE [LARGE SCALE GENOMIC DNA]</scope>
    <source>
        <strain evidence="2">cv. Victoria</strain>
        <tissue evidence="1">Leaf</tissue>
    </source>
</reference>
<dbReference type="Gramene" id="TVU16753">
    <property type="protein sequence ID" value="TVU16753"/>
    <property type="gene ID" value="EJB05_36905"/>
</dbReference>
<accession>A0A5J9TZE5</accession>
<evidence type="ECO:0000313" key="2">
    <source>
        <dbReference type="Proteomes" id="UP000324897"/>
    </source>
</evidence>
<sequence>MLQSPNFSDVIISCATTLSDDITCKRCLNSGLSYLRHLVGEKYNITLNTCCDAAFVAFMSQGNISTLDTTSCLFTVEELSALQGYLFRTPSLMLFQKILSGLLPRCDEIPSSIYADKWDGAGELIEEEIIRVERNSGVISNNMKGI</sequence>
<keyword evidence="2" id="KW-1185">Reference proteome</keyword>
<gene>
    <name evidence="1" type="ORF">EJB05_36905</name>
</gene>
<dbReference type="Proteomes" id="UP000324897">
    <property type="component" value="Unassembled WGS sequence"/>
</dbReference>
<dbReference type="OrthoDB" id="716679at2759"/>